<reference evidence="1 2" key="1">
    <citation type="submission" date="2019-01" db="EMBL/GenBank/DDBJ databases">
        <authorList>
            <person name="Brito A."/>
        </authorList>
    </citation>
    <scope>NUCLEOTIDE SEQUENCE [LARGE SCALE GENOMIC DNA]</scope>
    <source>
        <strain evidence="1">1</strain>
    </source>
</reference>
<sequence>MGSIIKVVGLWSKNHGRIVNSRSQKSEVVMSVVLPLRRRSEDSILEYILFLFA</sequence>
<name>A0A563VM22_9CYAN</name>
<proteinExistence type="predicted"/>
<dbReference type="Proteomes" id="UP000320055">
    <property type="component" value="Unassembled WGS sequence"/>
</dbReference>
<gene>
    <name evidence="1" type="ORF">H1P_150064</name>
</gene>
<accession>A0A563VM22</accession>
<evidence type="ECO:0000313" key="2">
    <source>
        <dbReference type="Proteomes" id="UP000320055"/>
    </source>
</evidence>
<dbReference type="AlphaFoldDB" id="A0A563VM22"/>
<evidence type="ECO:0000313" key="1">
    <source>
        <dbReference type="EMBL" id="VEP12500.1"/>
    </source>
</evidence>
<organism evidence="1 2">
    <name type="scientific">Hyella patelloides LEGE 07179</name>
    <dbReference type="NCBI Taxonomy" id="945734"/>
    <lineage>
        <taxon>Bacteria</taxon>
        <taxon>Bacillati</taxon>
        <taxon>Cyanobacteriota</taxon>
        <taxon>Cyanophyceae</taxon>
        <taxon>Pleurocapsales</taxon>
        <taxon>Hyellaceae</taxon>
        <taxon>Hyella</taxon>
    </lineage>
</organism>
<dbReference type="EMBL" id="CAACVJ010000057">
    <property type="protein sequence ID" value="VEP12500.1"/>
    <property type="molecule type" value="Genomic_DNA"/>
</dbReference>
<keyword evidence="2" id="KW-1185">Reference proteome</keyword>
<protein>
    <submittedName>
        <fullName evidence="1">Uncharacterized protein</fullName>
    </submittedName>
</protein>